<evidence type="ECO:0000313" key="1">
    <source>
        <dbReference type="EMBL" id="RQO89732.1"/>
    </source>
</evidence>
<dbReference type="Proteomes" id="UP000006729">
    <property type="component" value="Chromosome 4"/>
</dbReference>
<sequence>MIHQSNLHSKNVINREQIVHDWPSASSTKFFQEIVVDEQRSLDLKILELGVITSIKVTGCFFVDPLADFPLSNGTLFHENCTPRVKTPGPGGYDKSSEEAQEVVVKKEERRPISIMNPFTTIHPHVIVVAHTQPHQLNPQLQQCHRGSSLN</sequence>
<keyword evidence="2" id="KW-1185">Reference proteome</keyword>
<proteinExistence type="predicted"/>
<dbReference type="InParanoid" id="A0A3N7EZ37"/>
<dbReference type="AlphaFoldDB" id="A0A3N7EZ37"/>
<accession>A0A3N7EZ37</accession>
<organism evidence="1 2">
    <name type="scientific">Populus trichocarpa</name>
    <name type="common">Western balsam poplar</name>
    <name type="synonym">Populus balsamifera subsp. trichocarpa</name>
    <dbReference type="NCBI Taxonomy" id="3694"/>
    <lineage>
        <taxon>Eukaryota</taxon>
        <taxon>Viridiplantae</taxon>
        <taxon>Streptophyta</taxon>
        <taxon>Embryophyta</taxon>
        <taxon>Tracheophyta</taxon>
        <taxon>Spermatophyta</taxon>
        <taxon>Magnoliopsida</taxon>
        <taxon>eudicotyledons</taxon>
        <taxon>Gunneridae</taxon>
        <taxon>Pentapetalae</taxon>
        <taxon>rosids</taxon>
        <taxon>fabids</taxon>
        <taxon>Malpighiales</taxon>
        <taxon>Salicaceae</taxon>
        <taxon>Saliceae</taxon>
        <taxon>Populus</taxon>
    </lineage>
</organism>
<reference evidence="1 2" key="1">
    <citation type="journal article" date="2006" name="Science">
        <title>The genome of black cottonwood, Populus trichocarpa (Torr. &amp; Gray).</title>
        <authorList>
            <person name="Tuskan G.A."/>
            <person name="Difazio S."/>
            <person name="Jansson S."/>
            <person name="Bohlmann J."/>
            <person name="Grigoriev I."/>
            <person name="Hellsten U."/>
            <person name="Putnam N."/>
            <person name="Ralph S."/>
            <person name="Rombauts S."/>
            <person name="Salamov A."/>
            <person name="Schein J."/>
            <person name="Sterck L."/>
            <person name="Aerts A."/>
            <person name="Bhalerao R.R."/>
            <person name="Bhalerao R.P."/>
            <person name="Blaudez D."/>
            <person name="Boerjan W."/>
            <person name="Brun A."/>
            <person name="Brunner A."/>
            <person name="Busov V."/>
            <person name="Campbell M."/>
            <person name="Carlson J."/>
            <person name="Chalot M."/>
            <person name="Chapman J."/>
            <person name="Chen G.L."/>
            <person name="Cooper D."/>
            <person name="Coutinho P.M."/>
            <person name="Couturier J."/>
            <person name="Covert S."/>
            <person name="Cronk Q."/>
            <person name="Cunningham R."/>
            <person name="Davis J."/>
            <person name="Degroeve S."/>
            <person name="Dejardin A."/>
            <person name="Depamphilis C."/>
            <person name="Detter J."/>
            <person name="Dirks B."/>
            <person name="Dubchak I."/>
            <person name="Duplessis S."/>
            <person name="Ehlting J."/>
            <person name="Ellis B."/>
            <person name="Gendler K."/>
            <person name="Goodstein D."/>
            <person name="Gribskov M."/>
            <person name="Grimwood J."/>
            <person name="Groover A."/>
            <person name="Gunter L."/>
            <person name="Hamberger B."/>
            <person name="Heinze B."/>
            <person name="Helariutta Y."/>
            <person name="Henrissat B."/>
            <person name="Holligan D."/>
            <person name="Holt R."/>
            <person name="Huang W."/>
            <person name="Islam-Faridi N."/>
            <person name="Jones S."/>
            <person name="Jones-Rhoades M."/>
            <person name="Jorgensen R."/>
            <person name="Joshi C."/>
            <person name="Kangasjarvi J."/>
            <person name="Karlsson J."/>
            <person name="Kelleher C."/>
            <person name="Kirkpatrick R."/>
            <person name="Kirst M."/>
            <person name="Kohler A."/>
            <person name="Kalluri U."/>
            <person name="Larimer F."/>
            <person name="Leebens-Mack J."/>
            <person name="Leple J.C."/>
            <person name="Locascio P."/>
            <person name="Lou Y."/>
            <person name="Lucas S."/>
            <person name="Martin F."/>
            <person name="Montanini B."/>
            <person name="Napoli C."/>
            <person name="Nelson D.R."/>
            <person name="Nelson C."/>
            <person name="Nieminen K."/>
            <person name="Nilsson O."/>
            <person name="Pereda V."/>
            <person name="Peter G."/>
            <person name="Philippe R."/>
            <person name="Pilate G."/>
            <person name="Poliakov A."/>
            <person name="Razumovskaya J."/>
            <person name="Richardson P."/>
            <person name="Rinaldi C."/>
            <person name="Ritland K."/>
            <person name="Rouze P."/>
            <person name="Ryaboy D."/>
            <person name="Schmutz J."/>
            <person name="Schrader J."/>
            <person name="Segerman B."/>
            <person name="Shin H."/>
            <person name="Siddiqui A."/>
            <person name="Sterky F."/>
            <person name="Terry A."/>
            <person name="Tsai C.J."/>
            <person name="Uberbacher E."/>
            <person name="Unneberg P."/>
            <person name="Vahala J."/>
            <person name="Wall K."/>
            <person name="Wessler S."/>
            <person name="Yang G."/>
            <person name="Yin T."/>
            <person name="Douglas C."/>
            <person name="Marra M."/>
            <person name="Sandberg G."/>
            <person name="Van de Peer Y."/>
            <person name="Rokhsar D."/>
        </authorList>
    </citation>
    <scope>NUCLEOTIDE SEQUENCE [LARGE SCALE GENOMIC DNA]</scope>
    <source>
        <strain evidence="2">cv. Nisqually</strain>
    </source>
</reference>
<evidence type="ECO:0000313" key="2">
    <source>
        <dbReference type="Proteomes" id="UP000006729"/>
    </source>
</evidence>
<name>A0A3N7EZ37_POPTR</name>
<gene>
    <name evidence="1" type="ORF">POPTR_004G228750</name>
</gene>
<dbReference type="EMBL" id="CM009293">
    <property type="protein sequence ID" value="RQO89732.1"/>
    <property type="molecule type" value="Genomic_DNA"/>
</dbReference>
<protein>
    <submittedName>
        <fullName evidence="1">Uncharacterized protein</fullName>
    </submittedName>
</protein>